<keyword evidence="2" id="KW-0812">Transmembrane</keyword>
<keyword evidence="5" id="KW-1185">Reference proteome</keyword>
<evidence type="ECO:0000259" key="3">
    <source>
        <dbReference type="Pfam" id="PF07811"/>
    </source>
</evidence>
<evidence type="ECO:0000313" key="5">
    <source>
        <dbReference type="Proteomes" id="UP001523219"/>
    </source>
</evidence>
<dbReference type="InterPro" id="IPR012495">
    <property type="entry name" value="TadE-like_dom"/>
</dbReference>
<protein>
    <submittedName>
        <fullName evidence="4">Pilus assembly protein</fullName>
    </submittedName>
</protein>
<proteinExistence type="predicted"/>
<sequence length="131" mass="13314">MSGCDGEKGRPRRCGGRRDGGFVTAEAAVVLPVLVFVLGVFVWALLAVSAQIQCVDAARAGARAAARQESPGVVEDTAARAAPKGAKVTTSRQGDLVHVTVLARTPGPAALPLEVRQEAVASAEDAVGVGQ</sequence>
<feature type="domain" description="TadE-like" evidence="3">
    <location>
        <begin position="21"/>
        <end position="63"/>
    </location>
</feature>
<feature type="region of interest" description="Disordered" evidence="1">
    <location>
        <begin position="66"/>
        <end position="87"/>
    </location>
</feature>
<feature type="transmembrane region" description="Helical" evidence="2">
    <location>
        <begin position="21"/>
        <end position="46"/>
    </location>
</feature>
<keyword evidence="2" id="KW-0472">Membrane</keyword>
<evidence type="ECO:0000256" key="1">
    <source>
        <dbReference type="SAM" id="MobiDB-lite"/>
    </source>
</evidence>
<dbReference type="NCBIfam" id="NF041390">
    <property type="entry name" value="TadE_Rv3655c"/>
    <property type="match status" value="1"/>
</dbReference>
<dbReference type="InterPro" id="IPR049790">
    <property type="entry name" value="Rv3655c/TadE"/>
</dbReference>
<organism evidence="4 5">
    <name type="scientific">Streptomyces macrolidinus</name>
    <dbReference type="NCBI Taxonomy" id="2952607"/>
    <lineage>
        <taxon>Bacteria</taxon>
        <taxon>Bacillati</taxon>
        <taxon>Actinomycetota</taxon>
        <taxon>Actinomycetes</taxon>
        <taxon>Kitasatosporales</taxon>
        <taxon>Streptomycetaceae</taxon>
        <taxon>Streptomyces</taxon>
    </lineage>
</organism>
<comment type="caution">
    <text evidence="4">The sequence shown here is derived from an EMBL/GenBank/DDBJ whole genome shotgun (WGS) entry which is preliminary data.</text>
</comment>
<dbReference type="Proteomes" id="UP001523219">
    <property type="component" value="Unassembled WGS sequence"/>
</dbReference>
<reference evidence="4 5" key="1">
    <citation type="submission" date="2022-05" db="EMBL/GenBank/DDBJ databases">
        <title>Streptomyces sp. nov. RY43-2 isolated from soil of a peat swamp forest.</title>
        <authorList>
            <person name="Kanchanasin P."/>
            <person name="Tanasupawat S."/>
            <person name="Phongsopitanun W."/>
        </authorList>
    </citation>
    <scope>NUCLEOTIDE SEQUENCE [LARGE SCALE GENOMIC DNA]</scope>
    <source>
        <strain evidence="4 5">RY43-2</strain>
    </source>
</reference>
<evidence type="ECO:0000313" key="4">
    <source>
        <dbReference type="EMBL" id="MCN9241771.1"/>
    </source>
</evidence>
<keyword evidence="2" id="KW-1133">Transmembrane helix</keyword>
<dbReference type="Pfam" id="PF07811">
    <property type="entry name" value="TadE"/>
    <property type="match status" value="1"/>
</dbReference>
<dbReference type="EMBL" id="JAMWMR010000009">
    <property type="protein sequence ID" value="MCN9241771.1"/>
    <property type="molecule type" value="Genomic_DNA"/>
</dbReference>
<evidence type="ECO:0000256" key="2">
    <source>
        <dbReference type="SAM" id="Phobius"/>
    </source>
</evidence>
<gene>
    <name evidence="4" type="ORF">NGF19_13370</name>
</gene>
<name>A0ABT0ZDV1_9ACTN</name>
<accession>A0ABT0ZDV1</accession>